<evidence type="ECO:0000313" key="3">
    <source>
        <dbReference type="Proteomes" id="UP000315295"/>
    </source>
</evidence>
<feature type="compositionally biased region" description="Basic and acidic residues" evidence="1">
    <location>
        <begin position="23"/>
        <end position="45"/>
    </location>
</feature>
<dbReference type="EMBL" id="VIEB01000846">
    <property type="protein sequence ID" value="TQD79663.1"/>
    <property type="molecule type" value="Genomic_DNA"/>
</dbReference>
<organism evidence="2 3">
    <name type="scientific">Malus baccata</name>
    <name type="common">Siberian crab apple</name>
    <name type="synonym">Pyrus baccata</name>
    <dbReference type="NCBI Taxonomy" id="106549"/>
    <lineage>
        <taxon>Eukaryota</taxon>
        <taxon>Viridiplantae</taxon>
        <taxon>Streptophyta</taxon>
        <taxon>Embryophyta</taxon>
        <taxon>Tracheophyta</taxon>
        <taxon>Spermatophyta</taxon>
        <taxon>Magnoliopsida</taxon>
        <taxon>eudicotyledons</taxon>
        <taxon>Gunneridae</taxon>
        <taxon>Pentapetalae</taxon>
        <taxon>rosids</taxon>
        <taxon>fabids</taxon>
        <taxon>Rosales</taxon>
        <taxon>Rosaceae</taxon>
        <taxon>Amygdaloideae</taxon>
        <taxon>Maleae</taxon>
        <taxon>Malus</taxon>
    </lineage>
</organism>
<keyword evidence="3" id="KW-1185">Reference proteome</keyword>
<dbReference type="Proteomes" id="UP000315295">
    <property type="component" value="Unassembled WGS sequence"/>
</dbReference>
<evidence type="ECO:0000313" key="2">
    <source>
        <dbReference type="EMBL" id="TQD79663.1"/>
    </source>
</evidence>
<feature type="region of interest" description="Disordered" evidence="1">
    <location>
        <begin position="8"/>
        <end position="45"/>
    </location>
</feature>
<name>A0A540KZK7_MALBA</name>
<proteinExistence type="predicted"/>
<comment type="caution">
    <text evidence="2">The sequence shown here is derived from an EMBL/GenBank/DDBJ whole genome shotgun (WGS) entry which is preliminary data.</text>
</comment>
<accession>A0A540KZK7</accession>
<sequence length="74" mass="8467">MHILVHIISSRPQSSQRGPGSDSDSKDEEHEAQQTRNPVDKKPVDFTRSLGPKLKRYNICFLHCISWDFFIALG</sequence>
<evidence type="ECO:0000256" key="1">
    <source>
        <dbReference type="SAM" id="MobiDB-lite"/>
    </source>
</evidence>
<gene>
    <name evidence="2" type="ORF">C1H46_034795</name>
</gene>
<dbReference type="AlphaFoldDB" id="A0A540KZK7"/>
<protein>
    <submittedName>
        <fullName evidence="2">Uncharacterized protein</fullName>
    </submittedName>
</protein>
<reference evidence="2 3" key="1">
    <citation type="journal article" date="2019" name="G3 (Bethesda)">
        <title>Sequencing of a Wild Apple (Malus baccata) Genome Unravels the Differences Between Cultivated and Wild Apple Species Regarding Disease Resistance and Cold Tolerance.</title>
        <authorList>
            <person name="Chen X."/>
        </authorList>
    </citation>
    <scope>NUCLEOTIDE SEQUENCE [LARGE SCALE GENOMIC DNA]</scope>
    <source>
        <strain evidence="3">cv. Shandingzi</strain>
        <tissue evidence="2">Leaves</tissue>
    </source>
</reference>